<evidence type="ECO:0000259" key="1">
    <source>
        <dbReference type="Pfam" id="PF07686"/>
    </source>
</evidence>
<reference evidence="2 3" key="1">
    <citation type="journal article" date="2010" name="Virus Res.">
        <title>The first complete genome sequence of a non-chicken aviadenovirus, proposed to be turkey adenovirus 1.</title>
        <authorList>
            <person name="Kajan G.L."/>
            <person name="Stefancsik R."/>
            <person name="Ursu K."/>
            <person name="Palya V."/>
            <person name="Benko M."/>
        </authorList>
    </citation>
    <scope>NUCLEOTIDE SEQUENCE [LARGE SCALE GENOMIC DNA]</scope>
    <source>
        <strain evidence="2 3">D90/2</strain>
    </source>
</reference>
<dbReference type="InterPro" id="IPR013106">
    <property type="entry name" value="Ig_V-set"/>
</dbReference>
<organism evidence="2 3">
    <name type="scientific">Turkey adenovirus 1</name>
    <dbReference type="NCBI Taxonomy" id="878329"/>
    <lineage>
        <taxon>Viruses</taxon>
        <taxon>Varidnaviria</taxon>
        <taxon>Bamfordvirae</taxon>
        <taxon>Preplasmiviricota</taxon>
        <taxon>Polisuviricotina</taxon>
        <taxon>Pharingeaviricetes</taxon>
        <taxon>Rowavirales</taxon>
        <taxon>Adenoviridae</taxon>
        <taxon>Aviadenovirus</taxon>
        <taxon>Aviadenovirus gallopavoprimum</taxon>
        <taxon>Turkey aviadenovirus B</taxon>
    </lineage>
</organism>
<protein>
    <submittedName>
        <fullName evidence="2">ORF11</fullName>
    </submittedName>
</protein>
<name>E0YC84_9ADEN</name>
<dbReference type="Pfam" id="PF07686">
    <property type="entry name" value="V-set"/>
    <property type="match status" value="1"/>
</dbReference>
<dbReference type="EMBL" id="GU936707">
    <property type="protein sequence ID" value="ADM53817.1"/>
    <property type="molecule type" value="Genomic_DNA"/>
</dbReference>
<dbReference type="OrthoDB" id="40200at10239"/>
<dbReference type="SUPFAM" id="SSF48726">
    <property type="entry name" value="Immunoglobulin"/>
    <property type="match status" value="1"/>
</dbReference>
<dbReference type="PROSITE" id="PS51257">
    <property type="entry name" value="PROKAR_LIPOPROTEIN"/>
    <property type="match status" value="1"/>
</dbReference>
<feature type="domain" description="Immunoglobulin V-set" evidence="1">
    <location>
        <begin position="24"/>
        <end position="106"/>
    </location>
</feature>
<dbReference type="KEGG" id="vg:9797278"/>
<sequence>MRPLLLLSLLSAAACAETTVYLAGSNVTLRAKNRVNDFYSQEWRIETPTTIKIASCKPGEQPKYFNTTYRGRARLDTQDTSLTLFLVSPKDSGTYSLLQEDTTGKETTETFVVSVRR</sequence>
<dbReference type="GeneID" id="9797278"/>
<dbReference type="RefSeq" id="YP_003933605.1">
    <property type="nucleotide sequence ID" value="NC_014564.2"/>
</dbReference>
<evidence type="ECO:0000313" key="3">
    <source>
        <dbReference type="Proteomes" id="UP000110521"/>
    </source>
</evidence>
<dbReference type="Proteomes" id="UP000110521">
    <property type="component" value="Segment"/>
</dbReference>
<dbReference type="InterPro" id="IPR013783">
    <property type="entry name" value="Ig-like_fold"/>
</dbReference>
<accession>E0YC84</accession>
<dbReference type="Gene3D" id="2.60.40.10">
    <property type="entry name" value="Immunoglobulins"/>
    <property type="match status" value="1"/>
</dbReference>
<evidence type="ECO:0000313" key="2">
    <source>
        <dbReference type="EMBL" id="ADM53817.1"/>
    </source>
</evidence>
<proteinExistence type="predicted"/>
<keyword evidence="3" id="KW-1185">Reference proteome</keyword>
<dbReference type="InterPro" id="IPR036179">
    <property type="entry name" value="Ig-like_dom_sf"/>
</dbReference>